<accession>A0ABY4BZN9</accession>
<gene>
    <name evidence="2" type="ORF">MTP09_04935</name>
</gene>
<dbReference type="Proteomes" id="UP000831460">
    <property type="component" value="Chromosome"/>
</dbReference>
<dbReference type="EMBL" id="CP094532">
    <property type="protein sequence ID" value="UOE41980.1"/>
    <property type="molecule type" value="Genomic_DNA"/>
</dbReference>
<reference evidence="2 3" key="1">
    <citation type="submission" date="2022-03" db="EMBL/GenBank/DDBJ databases">
        <title>Chryseobacterium sp. isolated from particulate matters in swine house.</title>
        <authorList>
            <person name="Won M."/>
            <person name="Kim S.-J."/>
            <person name="Kwon S.-W."/>
        </authorList>
    </citation>
    <scope>NUCLEOTIDE SEQUENCE [LARGE SCALE GENOMIC DNA]</scope>
    <source>
        <strain evidence="2 3">SC2-2</strain>
    </source>
</reference>
<dbReference type="Pfam" id="PF11845">
    <property type="entry name" value="Tll0287-like"/>
    <property type="match status" value="1"/>
</dbReference>
<evidence type="ECO:0000313" key="2">
    <source>
        <dbReference type="EMBL" id="UOE41980.1"/>
    </source>
</evidence>
<evidence type="ECO:0000313" key="3">
    <source>
        <dbReference type="Proteomes" id="UP000831460"/>
    </source>
</evidence>
<organism evidence="2 3">
    <name type="scientific">Chryseobacterium suipulveris</name>
    <dbReference type="NCBI Taxonomy" id="2929800"/>
    <lineage>
        <taxon>Bacteria</taxon>
        <taxon>Pseudomonadati</taxon>
        <taxon>Bacteroidota</taxon>
        <taxon>Flavobacteriia</taxon>
        <taxon>Flavobacteriales</taxon>
        <taxon>Weeksellaceae</taxon>
        <taxon>Chryseobacterium group</taxon>
        <taxon>Chryseobacterium</taxon>
    </lineage>
</organism>
<keyword evidence="3" id="KW-1185">Reference proteome</keyword>
<sequence length="192" mass="21293">MKKIILIASVFLLAVQCSENQSETSVSPTQTKTATTEISTDSLKNYAGETKKLLVKNLTQKIEEGGAENALEFCNIEAMPLTKSMSEKHGLQISRVTDKPRNSSNLANDEELKLIEKYKQQILAGETLAPTRTATHYYEPLVTNAMCLQCHGEKGKNIQTKTLEKIAQLYPNDLATGYKENEVRGLISIKTN</sequence>
<feature type="domain" description="Tll0287-like" evidence="1">
    <location>
        <begin position="53"/>
        <end position="190"/>
    </location>
</feature>
<dbReference type="InterPro" id="IPR021796">
    <property type="entry name" value="Tll0287-like_dom"/>
</dbReference>
<protein>
    <submittedName>
        <fullName evidence="2">DUF3365 domain-containing protein</fullName>
    </submittedName>
</protein>
<dbReference type="RefSeq" id="WP_243550914.1">
    <property type="nucleotide sequence ID" value="NZ_CP094532.1"/>
</dbReference>
<name>A0ABY4BZN9_9FLAO</name>
<evidence type="ECO:0000259" key="1">
    <source>
        <dbReference type="Pfam" id="PF11845"/>
    </source>
</evidence>
<proteinExistence type="predicted"/>